<keyword evidence="1" id="KW-0812">Transmembrane</keyword>
<keyword evidence="1" id="KW-1133">Transmembrane helix</keyword>
<dbReference type="OrthoDB" id="459934at2"/>
<dbReference type="Proteomes" id="UP000238762">
    <property type="component" value="Unassembled WGS sequence"/>
</dbReference>
<evidence type="ECO:0000313" key="3">
    <source>
        <dbReference type="Proteomes" id="UP000238762"/>
    </source>
</evidence>
<feature type="transmembrane region" description="Helical" evidence="1">
    <location>
        <begin position="59"/>
        <end position="81"/>
    </location>
</feature>
<reference evidence="2 3" key="1">
    <citation type="submission" date="2018-02" db="EMBL/GenBank/DDBJ databases">
        <authorList>
            <person name="Cohen D.B."/>
            <person name="Kent A.D."/>
        </authorList>
    </citation>
    <scope>NUCLEOTIDE SEQUENCE [LARGE SCALE GENOMIC DNA]</scope>
    <source>
        <strain evidence="2 3">CCAP 1448/3</strain>
    </source>
</reference>
<comment type="caution">
    <text evidence="2">The sequence shown here is derived from an EMBL/GenBank/DDBJ whole genome shotgun (WGS) entry which is preliminary data.</text>
</comment>
<evidence type="ECO:0000313" key="2">
    <source>
        <dbReference type="EMBL" id="PSB01203.1"/>
    </source>
</evidence>
<protein>
    <submittedName>
        <fullName evidence="2">Phosphate ABC transporter permease</fullName>
    </submittedName>
</protein>
<organism evidence="2 3">
    <name type="scientific">Merismopedia glauca CCAP 1448/3</name>
    <dbReference type="NCBI Taxonomy" id="1296344"/>
    <lineage>
        <taxon>Bacteria</taxon>
        <taxon>Bacillati</taxon>
        <taxon>Cyanobacteriota</taxon>
        <taxon>Cyanophyceae</taxon>
        <taxon>Synechococcales</taxon>
        <taxon>Merismopediaceae</taxon>
        <taxon>Merismopedia</taxon>
    </lineage>
</organism>
<evidence type="ECO:0000256" key="1">
    <source>
        <dbReference type="SAM" id="Phobius"/>
    </source>
</evidence>
<reference evidence="2 3" key="2">
    <citation type="submission" date="2018-03" db="EMBL/GenBank/DDBJ databases">
        <title>The ancient ancestry and fast evolution of plastids.</title>
        <authorList>
            <person name="Moore K.R."/>
            <person name="Magnabosco C."/>
            <person name="Momper L."/>
            <person name="Gold D.A."/>
            <person name="Bosak T."/>
            <person name="Fournier G.P."/>
        </authorList>
    </citation>
    <scope>NUCLEOTIDE SEQUENCE [LARGE SCALE GENOMIC DNA]</scope>
    <source>
        <strain evidence="2 3">CCAP 1448/3</strain>
    </source>
</reference>
<gene>
    <name evidence="2" type="ORF">C7B64_19485</name>
</gene>
<dbReference type="RefSeq" id="WP_106290481.1">
    <property type="nucleotide sequence ID" value="NZ_CAWNTC010000156.1"/>
</dbReference>
<dbReference type="AlphaFoldDB" id="A0A2T1BZA2"/>
<proteinExistence type="predicted"/>
<feature type="transmembrane region" description="Helical" evidence="1">
    <location>
        <begin position="33"/>
        <end position="53"/>
    </location>
</feature>
<keyword evidence="3" id="KW-1185">Reference proteome</keyword>
<keyword evidence="1" id="KW-0472">Membrane</keyword>
<name>A0A2T1BZA2_9CYAN</name>
<sequence>MLIPLTRDKFDQLMPLLATGPQYSYYSGKFADVLNRLLISIVWVLIVAFLLSIFLGNNLVTFCLGAIGGLYFLWAPIYFASLRNFSCRRHRYSGFWQGEVLDLYISEELVGTEQTVNKKGQLVVVENRQRRLNLEIGDETGFTTELQVPLQREHKLIRPGEIAQMLVMSDRADLGRIAKISDIYIPRENIWVSDYPYVRRDVFAEVSDRLNRRRGNRSNKRRPPRY</sequence>
<dbReference type="EMBL" id="PVWJ01000123">
    <property type="protein sequence ID" value="PSB01203.1"/>
    <property type="molecule type" value="Genomic_DNA"/>
</dbReference>
<accession>A0A2T1BZA2</accession>